<protein>
    <recommendedName>
        <fullName evidence="4">Transmembrane protein</fullName>
    </recommendedName>
</protein>
<evidence type="ECO:0000313" key="3">
    <source>
        <dbReference type="Proteomes" id="UP000036890"/>
    </source>
</evidence>
<comment type="caution">
    <text evidence="2">The sequence shown here is derived from an EMBL/GenBank/DDBJ whole genome shotgun (WGS) entry which is preliminary data.</text>
</comment>
<dbReference type="OrthoDB" id="9962911at2"/>
<dbReference type="RefSeq" id="WP_010485516.1">
    <property type="nucleotide sequence ID" value="NZ_AJLO02000015.1"/>
</dbReference>
<proteinExistence type="predicted"/>
<accession>A0A0L8ACN8</accession>
<keyword evidence="1" id="KW-0472">Membrane</keyword>
<dbReference type="Proteomes" id="UP000036890">
    <property type="component" value="Unassembled WGS sequence"/>
</dbReference>
<evidence type="ECO:0008006" key="4">
    <source>
        <dbReference type="Google" id="ProtNLM"/>
    </source>
</evidence>
<reference evidence="2 3" key="1">
    <citation type="journal article" date="2012" name="J. Bacteriol.">
        <title>Genome sequence of a novel nicotine-degrading strain, Pseudomonas geniculata N1.</title>
        <authorList>
            <person name="Tang H."/>
            <person name="Yu H."/>
            <person name="Tai C."/>
            <person name="Huang K."/>
            <person name="Liu Y."/>
            <person name="Wang L."/>
            <person name="Yao Y."/>
            <person name="Wu G."/>
            <person name="Xu P."/>
        </authorList>
    </citation>
    <scope>NUCLEOTIDE SEQUENCE [LARGE SCALE GENOMIC DNA]</scope>
    <source>
        <strain evidence="2 3">N1</strain>
    </source>
</reference>
<feature type="transmembrane region" description="Helical" evidence="1">
    <location>
        <begin position="48"/>
        <end position="67"/>
    </location>
</feature>
<gene>
    <name evidence="2" type="ORF">W7K_07310</name>
</gene>
<evidence type="ECO:0000256" key="1">
    <source>
        <dbReference type="SAM" id="Phobius"/>
    </source>
</evidence>
<evidence type="ECO:0000313" key="2">
    <source>
        <dbReference type="EMBL" id="KOF00143.1"/>
    </source>
</evidence>
<dbReference type="EMBL" id="AJLO02000015">
    <property type="protein sequence ID" value="KOF00143.1"/>
    <property type="molecule type" value="Genomic_DNA"/>
</dbReference>
<organism evidence="2 3">
    <name type="scientific">Stenotrophomonas geniculata N1</name>
    <dbReference type="NCBI Taxonomy" id="1167641"/>
    <lineage>
        <taxon>Bacteria</taxon>
        <taxon>Pseudomonadati</taxon>
        <taxon>Pseudomonadota</taxon>
        <taxon>Gammaproteobacteria</taxon>
        <taxon>Lysobacterales</taxon>
        <taxon>Lysobacteraceae</taxon>
        <taxon>Stenotrophomonas</taxon>
    </lineage>
</organism>
<dbReference type="AlphaFoldDB" id="A0A0L8ACN8"/>
<sequence>MNHKLPWCALLILLLCASVARISNTLLLAAGGKFLVAASAAPIASWGPPGYGLLIVMGFLALASWYFRASAQAAQKALPARVFI</sequence>
<keyword evidence="1" id="KW-0812">Transmembrane</keyword>
<name>A0A0L8ACN8_9GAMM</name>
<keyword evidence="1" id="KW-1133">Transmembrane helix</keyword>